<evidence type="ECO:0000313" key="2">
    <source>
        <dbReference type="Proteomes" id="UP001243375"/>
    </source>
</evidence>
<accession>A0ACC2WZV4</accession>
<dbReference type="Proteomes" id="UP001243375">
    <property type="component" value="Unassembled WGS sequence"/>
</dbReference>
<proteinExistence type="predicted"/>
<gene>
    <name evidence="1" type="ORF">QFC22_004573</name>
</gene>
<sequence>MTESPKSARTAFKPISKMASRSILRDRQPPNTPSSDDHSTRPLHMVTPSKNAFQSLFGKIDRATSSTPPPPVPSIPAQHRMSTNSSSGGSVPVTPFRASRAHTEHGTIIQPSNEATPVAPKIRAGMTPEARTRLMPTPKPLPPSKLRGNQTPSSSSTAGSTMRLVQPRQSISRSQEPFTRDSYDLPMQPGGSMREPLGGSHDEWDTETHQRDMAVAETGWQEIGSQSSNETVLVTVRIRPLASMNPHDANAWSTPVDAGHPLPRTIRLADGTRKEWCFDQILPPATTNHQTYLSSALPHVRSAMQGFNAVCFAYGQTGSGKSHTMAGTVGDPGVVPLAVDEIFRIIREGRDREWVLRASYLELYNEMLVDLLTPPGPGGTTTGGEIQILNGKKEGEVQINGLTEMIVTNVAEVKKVLSIGDGRRRTGCTDWNERSSRSHSVFRIVIESRSKSNTLEDEMNTRNRGKNQATRISTLSLIDLAGSEKATASKERNAEGRYINQSLLTLKNVISKLAEQSAKKTTGHIPYRDSKLTRLLQPSLSGDAKISVICTINPSQSAIAESQSTLAFAAGIKRVVLHAKQTEVVDPAALIQQYQTEIADLRAKLAEKDAEMSQASQDGYKRMTLKERQEQENQRSRLDELRRLILTSNNVDDEETTEENAKTRPLSPTKVRIQYEASSFSLQEELCVAQAKVKEQALEIAELKKQLELRPQKPDEEVARLKLEVDQLNEIIKDYENNMDEPSVKLREDVEAEWLPKVQKLEARAKERETFYKSLYNSVLELKSQKAQLKERCQKLESICHEYIALHEPSQSEFDYRSNRGMSTSSTVSSPVASTVSTFSSNQDDSHLSGNPYASRVTSVSMAHLGSKLAMSNVGRNGGGLRSLKEDSSFDLAKQVALVESDEEIF</sequence>
<comment type="caution">
    <text evidence="1">The sequence shown here is derived from an EMBL/GenBank/DDBJ whole genome shotgun (WGS) entry which is preliminary data.</text>
</comment>
<name>A0ACC2WZV4_9TREE</name>
<protein>
    <submittedName>
        <fullName evidence="1">Uncharacterized protein</fullName>
    </submittedName>
</protein>
<dbReference type="EMBL" id="JASBWU010000013">
    <property type="protein sequence ID" value="KAJ9116916.1"/>
    <property type="molecule type" value="Genomic_DNA"/>
</dbReference>
<organism evidence="1 2">
    <name type="scientific">Naganishia vaughanmartiniae</name>
    <dbReference type="NCBI Taxonomy" id="1424756"/>
    <lineage>
        <taxon>Eukaryota</taxon>
        <taxon>Fungi</taxon>
        <taxon>Dikarya</taxon>
        <taxon>Basidiomycota</taxon>
        <taxon>Agaricomycotina</taxon>
        <taxon>Tremellomycetes</taxon>
        <taxon>Filobasidiales</taxon>
        <taxon>Filobasidiaceae</taxon>
        <taxon>Naganishia</taxon>
    </lineage>
</organism>
<evidence type="ECO:0000313" key="1">
    <source>
        <dbReference type="EMBL" id="KAJ9116916.1"/>
    </source>
</evidence>
<keyword evidence="2" id="KW-1185">Reference proteome</keyword>
<reference evidence="1" key="1">
    <citation type="submission" date="2023-04" db="EMBL/GenBank/DDBJ databases">
        <title>Draft Genome sequencing of Naganishia species isolated from polar environments using Oxford Nanopore Technology.</title>
        <authorList>
            <person name="Leo P."/>
            <person name="Venkateswaran K."/>
        </authorList>
    </citation>
    <scope>NUCLEOTIDE SEQUENCE</scope>
    <source>
        <strain evidence="1">MNA-CCFEE 5425</strain>
    </source>
</reference>